<name>A0ABR2GMG3_9EUKA</name>
<dbReference type="InterPro" id="IPR051575">
    <property type="entry name" value="Myb-like_DNA-bd"/>
</dbReference>
<dbReference type="PROSITE" id="PS50090">
    <property type="entry name" value="MYB_LIKE"/>
    <property type="match status" value="2"/>
</dbReference>
<feature type="domain" description="Myb-like" evidence="5">
    <location>
        <begin position="88"/>
        <end position="135"/>
    </location>
</feature>
<evidence type="ECO:0000313" key="8">
    <source>
        <dbReference type="Proteomes" id="UP001470230"/>
    </source>
</evidence>
<sequence length="279" mass="33421">MHNQKNKKPFYNISLISNQNFNETIVNQKTSNLELNQNTINSINIYEFPNINKKFNSFITNDGVFNDQTNNNKMNINNNPKKCQKRLFTIEEDEQLISLVNKYGENNWNKISEMMKKMNFNRNSRQCRDRYFHYLNPNIANDSNWSSEEDNLLLKSVEQFGKKWKYFEKIFPKRSEVSLRNRYRLLERKKFKGNDKGNDKVRRKGIMSDSFSFLDKIGKHSFTNQNNMKINMKYNSKNNIHNQFNENQKKLPNKNYIEGFNNSNIFSLMDEDVINFIFS</sequence>
<feature type="domain" description="HTH myb-type" evidence="6">
    <location>
        <begin position="81"/>
        <end position="139"/>
    </location>
</feature>
<keyword evidence="3" id="KW-0804">Transcription</keyword>
<evidence type="ECO:0000313" key="7">
    <source>
        <dbReference type="EMBL" id="KAK8835099.1"/>
    </source>
</evidence>
<dbReference type="CDD" id="cd00167">
    <property type="entry name" value="SANT"/>
    <property type="match status" value="1"/>
</dbReference>
<keyword evidence="2" id="KW-0238">DNA-binding</keyword>
<feature type="domain" description="Myb-like" evidence="5">
    <location>
        <begin position="141"/>
        <end position="187"/>
    </location>
</feature>
<evidence type="ECO:0000256" key="1">
    <source>
        <dbReference type="ARBA" id="ARBA00023015"/>
    </source>
</evidence>
<dbReference type="Gene3D" id="1.10.10.60">
    <property type="entry name" value="Homeodomain-like"/>
    <property type="match status" value="2"/>
</dbReference>
<dbReference type="PANTHER" id="PTHR46621:SF1">
    <property type="entry name" value="SNRNA-ACTIVATING PROTEIN COMPLEX SUBUNIT 4"/>
    <property type="match status" value="1"/>
</dbReference>
<dbReference type="InterPro" id="IPR017930">
    <property type="entry name" value="Myb_dom"/>
</dbReference>
<evidence type="ECO:0008006" key="9">
    <source>
        <dbReference type="Google" id="ProtNLM"/>
    </source>
</evidence>
<evidence type="ECO:0000256" key="2">
    <source>
        <dbReference type="ARBA" id="ARBA00023125"/>
    </source>
</evidence>
<dbReference type="Proteomes" id="UP001470230">
    <property type="component" value="Unassembled WGS sequence"/>
</dbReference>
<evidence type="ECO:0000256" key="3">
    <source>
        <dbReference type="ARBA" id="ARBA00023163"/>
    </source>
</evidence>
<dbReference type="SUPFAM" id="SSF46689">
    <property type="entry name" value="Homeodomain-like"/>
    <property type="match status" value="1"/>
</dbReference>
<evidence type="ECO:0000259" key="5">
    <source>
        <dbReference type="PROSITE" id="PS50090"/>
    </source>
</evidence>
<comment type="caution">
    <text evidence="7">The sequence shown here is derived from an EMBL/GenBank/DDBJ whole genome shotgun (WGS) entry which is preliminary data.</text>
</comment>
<keyword evidence="1" id="KW-0805">Transcription regulation</keyword>
<dbReference type="PROSITE" id="PS51294">
    <property type="entry name" value="HTH_MYB"/>
    <property type="match status" value="2"/>
</dbReference>
<keyword evidence="4" id="KW-0539">Nucleus</keyword>
<feature type="domain" description="HTH myb-type" evidence="6">
    <location>
        <begin position="144"/>
        <end position="190"/>
    </location>
</feature>
<proteinExistence type="predicted"/>
<gene>
    <name evidence="7" type="ORF">M9Y10_018088</name>
</gene>
<dbReference type="InterPro" id="IPR009057">
    <property type="entry name" value="Homeodomain-like_sf"/>
</dbReference>
<evidence type="ECO:0000259" key="6">
    <source>
        <dbReference type="PROSITE" id="PS51294"/>
    </source>
</evidence>
<dbReference type="SMART" id="SM00717">
    <property type="entry name" value="SANT"/>
    <property type="match status" value="2"/>
</dbReference>
<dbReference type="Pfam" id="PF00249">
    <property type="entry name" value="Myb_DNA-binding"/>
    <property type="match status" value="2"/>
</dbReference>
<dbReference type="PANTHER" id="PTHR46621">
    <property type="entry name" value="SNRNA-ACTIVATING PROTEIN COMPLEX SUBUNIT 4"/>
    <property type="match status" value="1"/>
</dbReference>
<protein>
    <recommendedName>
        <fullName evidence="9">Myb-like DNA-binding domain containing protein</fullName>
    </recommendedName>
</protein>
<dbReference type="InterPro" id="IPR001005">
    <property type="entry name" value="SANT/Myb"/>
</dbReference>
<evidence type="ECO:0000256" key="4">
    <source>
        <dbReference type="ARBA" id="ARBA00023242"/>
    </source>
</evidence>
<keyword evidence="8" id="KW-1185">Reference proteome</keyword>
<organism evidence="7 8">
    <name type="scientific">Tritrichomonas musculus</name>
    <dbReference type="NCBI Taxonomy" id="1915356"/>
    <lineage>
        <taxon>Eukaryota</taxon>
        <taxon>Metamonada</taxon>
        <taxon>Parabasalia</taxon>
        <taxon>Tritrichomonadida</taxon>
        <taxon>Tritrichomonadidae</taxon>
        <taxon>Tritrichomonas</taxon>
    </lineage>
</organism>
<dbReference type="EMBL" id="JAPFFF010000236">
    <property type="protein sequence ID" value="KAK8835099.1"/>
    <property type="molecule type" value="Genomic_DNA"/>
</dbReference>
<accession>A0ABR2GMG3</accession>
<reference evidence="7 8" key="1">
    <citation type="submission" date="2024-04" db="EMBL/GenBank/DDBJ databases">
        <title>Tritrichomonas musculus Genome.</title>
        <authorList>
            <person name="Alves-Ferreira E."/>
            <person name="Grigg M."/>
            <person name="Lorenzi H."/>
            <person name="Galac M."/>
        </authorList>
    </citation>
    <scope>NUCLEOTIDE SEQUENCE [LARGE SCALE GENOMIC DNA]</scope>
    <source>
        <strain evidence="7 8">EAF2021</strain>
    </source>
</reference>